<dbReference type="GO" id="GO:0022904">
    <property type="term" value="P:respiratory electron transport chain"/>
    <property type="evidence" value="ECO:0007669"/>
    <property type="project" value="InterPro"/>
</dbReference>
<dbReference type="PANTHER" id="PTHR30529">
    <property type="entry name" value="CYTOCHROME B561"/>
    <property type="match status" value="1"/>
</dbReference>
<dbReference type="AlphaFoldDB" id="A0A918P4V1"/>
<accession>A0A918P4V1</accession>
<feature type="transmembrane region" description="Helical" evidence="13">
    <location>
        <begin position="46"/>
        <end position="67"/>
    </location>
</feature>
<dbReference type="InterPro" id="IPR011577">
    <property type="entry name" value="Cyt_b561_bac/Ni-Hgenase"/>
</dbReference>
<organism evidence="15 16">
    <name type="scientific">Paludibacterium paludis</name>
    <dbReference type="NCBI Taxonomy" id="1225769"/>
    <lineage>
        <taxon>Bacteria</taxon>
        <taxon>Pseudomonadati</taxon>
        <taxon>Pseudomonadota</taxon>
        <taxon>Betaproteobacteria</taxon>
        <taxon>Neisseriales</taxon>
        <taxon>Chromobacteriaceae</taxon>
        <taxon>Paludibacterium</taxon>
    </lineage>
</organism>
<evidence type="ECO:0000256" key="8">
    <source>
        <dbReference type="ARBA" id="ARBA00022982"/>
    </source>
</evidence>
<keyword evidence="8" id="KW-0249">Electron transport</keyword>
<feature type="transmembrane region" description="Helical" evidence="13">
    <location>
        <begin position="88"/>
        <end position="108"/>
    </location>
</feature>
<dbReference type="Pfam" id="PF01292">
    <property type="entry name" value="Ni_hydr_CYTB"/>
    <property type="match status" value="1"/>
</dbReference>
<keyword evidence="3" id="KW-0813">Transport</keyword>
<evidence type="ECO:0000256" key="7">
    <source>
        <dbReference type="ARBA" id="ARBA00022723"/>
    </source>
</evidence>
<evidence type="ECO:0000256" key="11">
    <source>
        <dbReference type="ARBA" id="ARBA00023136"/>
    </source>
</evidence>
<dbReference type="Proteomes" id="UP000645257">
    <property type="component" value="Unassembled WGS sequence"/>
</dbReference>
<feature type="transmembrane region" description="Helical" evidence="13">
    <location>
        <begin position="12"/>
        <end position="34"/>
    </location>
</feature>
<dbReference type="RefSeq" id="WP_215796491.1">
    <property type="nucleotide sequence ID" value="NZ_BMYX01000016.1"/>
</dbReference>
<reference evidence="15" key="1">
    <citation type="journal article" date="2014" name="Int. J. Syst. Evol. Microbiol.">
        <title>Complete genome sequence of Corynebacterium casei LMG S-19264T (=DSM 44701T), isolated from a smear-ripened cheese.</title>
        <authorList>
            <consortium name="US DOE Joint Genome Institute (JGI-PGF)"/>
            <person name="Walter F."/>
            <person name="Albersmeier A."/>
            <person name="Kalinowski J."/>
            <person name="Ruckert C."/>
        </authorList>
    </citation>
    <scope>NUCLEOTIDE SEQUENCE</scope>
    <source>
        <strain evidence="15">KCTC 32182</strain>
    </source>
</reference>
<keyword evidence="10" id="KW-0408">Iron</keyword>
<dbReference type="SUPFAM" id="SSF81342">
    <property type="entry name" value="Transmembrane di-heme cytochromes"/>
    <property type="match status" value="1"/>
</dbReference>
<dbReference type="GO" id="GO:0009055">
    <property type="term" value="F:electron transfer activity"/>
    <property type="evidence" value="ECO:0007669"/>
    <property type="project" value="InterPro"/>
</dbReference>
<dbReference type="InterPro" id="IPR016174">
    <property type="entry name" value="Di-haem_cyt_TM"/>
</dbReference>
<dbReference type="GO" id="GO:0005886">
    <property type="term" value="C:plasma membrane"/>
    <property type="evidence" value="ECO:0007669"/>
    <property type="project" value="UniProtKB-SubCell"/>
</dbReference>
<evidence type="ECO:0000256" key="12">
    <source>
        <dbReference type="ARBA" id="ARBA00037975"/>
    </source>
</evidence>
<sequence length="179" mass="20134">MSKSHYHPLSIGLHWLMFILFVIALAAIEIRGYVPKDAGAEFRAQLRQWHILSGLFVFVLVWLRIAVKLRFGAPPILGESAWQVRAAHALHGLLYLVMILLPVTGVVFSQAGGREIGVFGVVLPMMVSPDPELRALVKNVHELLGNAVYFLVGLHAVAALWHHFVLKDDTLRRMRFKQD</sequence>
<keyword evidence="16" id="KW-1185">Reference proteome</keyword>
<keyword evidence="6 13" id="KW-0812">Transmembrane</keyword>
<name>A0A918P4V1_9NEIS</name>
<dbReference type="EMBL" id="BMYX01000016">
    <property type="protein sequence ID" value="GGY21736.1"/>
    <property type="molecule type" value="Genomic_DNA"/>
</dbReference>
<keyword evidence="7" id="KW-0479">Metal-binding</keyword>
<dbReference type="InterPro" id="IPR052168">
    <property type="entry name" value="Cytochrome_b561_oxidase"/>
</dbReference>
<comment type="caution">
    <text evidence="15">The sequence shown here is derived from an EMBL/GenBank/DDBJ whole genome shotgun (WGS) entry which is preliminary data.</text>
</comment>
<evidence type="ECO:0000256" key="9">
    <source>
        <dbReference type="ARBA" id="ARBA00022989"/>
    </source>
</evidence>
<feature type="transmembrane region" description="Helical" evidence="13">
    <location>
        <begin position="147"/>
        <end position="166"/>
    </location>
</feature>
<keyword evidence="9 13" id="KW-1133">Transmembrane helix</keyword>
<evidence type="ECO:0000256" key="5">
    <source>
        <dbReference type="ARBA" id="ARBA00022617"/>
    </source>
</evidence>
<evidence type="ECO:0000256" key="4">
    <source>
        <dbReference type="ARBA" id="ARBA00022475"/>
    </source>
</evidence>
<gene>
    <name evidence="15" type="ORF">GCM10011289_26800</name>
</gene>
<dbReference type="GO" id="GO:0046872">
    <property type="term" value="F:metal ion binding"/>
    <property type="evidence" value="ECO:0007669"/>
    <property type="project" value="UniProtKB-KW"/>
</dbReference>
<comment type="cofactor">
    <cofactor evidence="1">
        <name>heme b</name>
        <dbReference type="ChEBI" id="CHEBI:60344"/>
    </cofactor>
</comment>
<reference evidence="15" key="2">
    <citation type="submission" date="2020-09" db="EMBL/GenBank/DDBJ databases">
        <authorList>
            <person name="Sun Q."/>
            <person name="Kim S."/>
        </authorList>
    </citation>
    <scope>NUCLEOTIDE SEQUENCE</scope>
    <source>
        <strain evidence="15">KCTC 32182</strain>
    </source>
</reference>
<proteinExistence type="inferred from homology"/>
<evidence type="ECO:0000313" key="15">
    <source>
        <dbReference type="EMBL" id="GGY21736.1"/>
    </source>
</evidence>
<evidence type="ECO:0000256" key="3">
    <source>
        <dbReference type="ARBA" id="ARBA00022448"/>
    </source>
</evidence>
<comment type="subcellular location">
    <subcellularLocation>
        <location evidence="2">Cell membrane</location>
        <topology evidence="2">Multi-pass membrane protein</topology>
    </subcellularLocation>
</comment>
<evidence type="ECO:0000259" key="14">
    <source>
        <dbReference type="Pfam" id="PF01292"/>
    </source>
</evidence>
<evidence type="ECO:0000256" key="10">
    <source>
        <dbReference type="ARBA" id="ARBA00023004"/>
    </source>
</evidence>
<comment type="similarity">
    <text evidence="12">Belongs to the cytochrome b561 family.</text>
</comment>
<dbReference type="PANTHER" id="PTHR30529:SF3">
    <property type="entry name" value="CYTOCHROME B561 HOMOLOG 1"/>
    <property type="match status" value="1"/>
</dbReference>
<evidence type="ECO:0000256" key="1">
    <source>
        <dbReference type="ARBA" id="ARBA00001970"/>
    </source>
</evidence>
<evidence type="ECO:0000256" key="13">
    <source>
        <dbReference type="SAM" id="Phobius"/>
    </source>
</evidence>
<dbReference type="GO" id="GO:0020037">
    <property type="term" value="F:heme binding"/>
    <property type="evidence" value="ECO:0007669"/>
    <property type="project" value="TreeGrafter"/>
</dbReference>
<evidence type="ECO:0000256" key="6">
    <source>
        <dbReference type="ARBA" id="ARBA00022692"/>
    </source>
</evidence>
<keyword evidence="11 13" id="KW-0472">Membrane</keyword>
<keyword evidence="4" id="KW-1003">Cell membrane</keyword>
<keyword evidence="5" id="KW-0349">Heme</keyword>
<feature type="domain" description="Cytochrome b561 bacterial/Ni-hydrogenase" evidence="14">
    <location>
        <begin position="5"/>
        <end position="175"/>
    </location>
</feature>
<evidence type="ECO:0000313" key="16">
    <source>
        <dbReference type="Proteomes" id="UP000645257"/>
    </source>
</evidence>
<evidence type="ECO:0000256" key="2">
    <source>
        <dbReference type="ARBA" id="ARBA00004651"/>
    </source>
</evidence>
<protein>
    <submittedName>
        <fullName evidence="15">Cytochrome b561</fullName>
    </submittedName>
</protein>